<feature type="compositionally biased region" description="Basic and acidic residues" evidence="2">
    <location>
        <begin position="447"/>
        <end position="458"/>
    </location>
</feature>
<keyword evidence="1" id="KW-0694">RNA-binding</keyword>
<dbReference type="Proteomes" id="UP001224775">
    <property type="component" value="Unassembled WGS sequence"/>
</dbReference>
<organism evidence="4 5">
    <name type="scientific">Skeletonema marinoi</name>
    <dbReference type="NCBI Taxonomy" id="267567"/>
    <lineage>
        <taxon>Eukaryota</taxon>
        <taxon>Sar</taxon>
        <taxon>Stramenopiles</taxon>
        <taxon>Ochrophyta</taxon>
        <taxon>Bacillariophyta</taxon>
        <taxon>Coscinodiscophyceae</taxon>
        <taxon>Thalassiosirophycidae</taxon>
        <taxon>Thalassiosirales</taxon>
        <taxon>Skeletonemataceae</taxon>
        <taxon>Skeletonema</taxon>
        <taxon>Skeletonema marinoi-dohrnii complex</taxon>
    </lineage>
</organism>
<dbReference type="EMBL" id="JATAAI010000002">
    <property type="protein sequence ID" value="KAK1747603.1"/>
    <property type="molecule type" value="Genomic_DNA"/>
</dbReference>
<dbReference type="Gene3D" id="3.30.1370.10">
    <property type="entry name" value="K Homology domain, type 1"/>
    <property type="match status" value="2"/>
</dbReference>
<name>A0AAD8YKC5_9STRA</name>
<evidence type="ECO:0000259" key="3">
    <source>
        <dbReference type="SMART" id="SM00322"/>
    </source>
</evidence>
<accession>A0AAD8YKC5</accession>
<evidence type="ECO:0000313" key="5">
    <source>
        <dbReference type="Proteomes" id="UP001224775"/>
    </source>
</evidence>
<keyword evidence="5" id="KW-1185">Reference proteome</keyword>
<sequence length="476" mass="51726">MPSENAAQPIPPPSTEALALARLRQKAISHPLQQCQLTIYVPPNAVGAIIGRGGRTILSIQQEAKRRSLGHDMGVRIHVVGGISNNNNNSSAAPSSGAATWNYNEYQQQQQQQSASQQNESDDVDDWVPVTIRGDPIGCLEACRLIIPLVDRPQDPTYLTIVFDVPIHRAKHNLLVGKGGIVLASLSASYETRIMIPPNELMSNVESSGNIWEQRQQQQQSKASNDAGAGMLFDLGSGGEAGSNNNMMSQVNATDLISNIIQLEGELDNVEQCLVRMLQIVVMEEKIVPTGIIIDCDTISVSTDPPSTTPTKKSKSDKASPTEKTVANAIIVANPNRTLSSRSWRAVMRKTNTKIQRKNILDTEPSLVNEIDEIEGDDDEDDVVDNDDVNKEETAAVRPHTKFIITGKNEQSVQKACAQLEKLLGLEVGSTEITLKVVPVETSPMGKGDDQPDKEGASGKKIRKRRGKKKAIAQPD</sequence>
<dbReference type="SUPFAM" id="SSF54791">
    <property type="entry name" value="Eukaryotic type KH-domain (KH-domain type I)"/>
    <property type="match status" value="2"/>
</dbReference>
<dbReference type="AlphaFoldDB" id="A0AAD8YKC5"/>
<evidence type="ECO:0000256" key="2">
    <source>
        <dbReference type="SAM" id="MobiDB-lite"/>
    </source>
</evidence>
<feature type="compositionally biased region" description="Low complexity" evidence="2">
    <location>
        <begin position="299"/>
        <end position="311"/>
    </location>
</feature>
<evidence type="ECO:0000313" key="4">
    <source>
        <dbReference type="EMBL" id="KAK1747603.1"/>
    </source>
</evidence>
<feature type="region of interest" description="Disordered" evidence="2">
    <location>
        <begin position="439"/>
        <end position="476"/>
    </location>
</feature>
<comment type="caution">
    <text evidence="4">The sequence shown here is derived from an EMBL/GenBank/DDBJ whole genome shotgun (WGS) entry which is preliminary data.</text>
</comment>
<feature type="compositionally biased region" description="Basic residues" evidence="2">
    <location>
        <begin position="460"/>
        <end position="476"/>
    </location>
</feature>
<gene>
    <name evidence="4" type="ORF">QTG54_001566</name>
</gene>
<dbReference type="InterPro" id="IPR004087">
    <property type="entry name" value="KH_dom"/>
</dbReference>
<reference evidence="4" key="1">
    <citation type="submission" date="2023-06" db="EMBL/GenBank/DDBJ databases">
        <title>Survivors Of The Sea: Transcriptome response of Skeletonema marinoi to long-term dormancy.</title>
        <authorList>
            <person name="Pinder M.I.M."/>
            <person name="Kourtchenko O."/>
            <person name="Robertson E.K."/>
            <person name="Larsson T."/>
            <person name="Maumus F."/>
            <person name="Osuna-Cruz C.M."/>
            <person name="Vancaester E."/>
            <person name="Stenow R."/>
            <person name="Vandepoele K."/>
            <person name="Ploug H."/>
            <person name="Bruchert V."/>
            <person name="Godhe A."/>
            <person name="Topel M."/>
        </authorList>
    </citation>
    <scope>NUCLEOTIDE SEQUENCE</scope>
    <source>
        <strain evidence="4">R05AC</strain>
    </source>
</reference>
<dbReference type="Pfam" id="PF00013">
    <property type="entry name" value="KH_1"/>
    <property type="match status" value="1"/>
</dbReference>
<proteinExistence type="predicted"/>
<feature type="domain" description="K Homology" evidence="3">
    <location>
        <begin position="33"/>
        <end position="151"/>
    </location>
</feature>
<protein>
    <recommendedName>
        <fullName evidence="3">K Homology domain-containing protein</fullName>
    </recommendedName>
</protein>
<dbReference type="SMART" id="SM00322">
    <property type="entry name" value="KH"/>
    <property type="match status" value="2"/>
</dbReference>
<feature type="domain" description="K Homology" evidence="3">
    <location>
        <begin position="159"/>
        <end position="282"/>
    </location>
</feature>
<dbReference type="InterPro" id="IPR004088">
    <property type="entry name" value="KH_dom_type_1"/>
</dbReference>
<dbReference type="GO" id="GO:0003723">
    <property type="term" value="F:RNA binding"/>
    <property type="evidence" value="ECO:0007669"/>
    <property type="project" value="UniProtKB-UniRule"/>
</dbReference>
<dbReference type="InterPro" id="IPR036612">
    <property type="entry name" value="KH_dom_type_1_sf"/>
</dbReference>
<feature type="region of interest" description="Disordered" evidence="2">
    <location>
        <begin position="299"/>
        <end position="325"/>
    </location>
</feature>
<evidence type="ECO:0000256" key="1">
    <source>
        <dbReference type="PROSITE-ProRule" id="PRU00117"/>
    </source>
</evidence>
<dbReference type="PROSITE" id="PS50084">
    <property type="entry name" value="KH_TYPE_1"/>
    <property type="match status" value="1"/>
</dbReference>